<dbReference type="AlphaFoldDB" id="W6PPE8"/>
<name>W6PPE8_9BACE</name>
<proteinExistence type="predicted"/>
<evidence type="ECO:0000313" key="2">
    <source>
        <dbReference type="Proteomes" id="UP000019380"/>
    </source>
</evidence>
<reference evidence="1 2" key="1">
    <citation type="submission" date="2013-12" db="EMBL/GenBank/DDBJ databases">
        <title>Improved hybrid genome assemblies of Bacteroides xylanisolvens SD CC 1b and Bacteroides xylanisolvens SD CC 2a using Illumina and 454 Sequencing.</title>
        <authorList>
            <person name="Ramaraj T."/>
            <person name="Sundararajan A."/>
            <person name="Mudge J."/>
            <person name="Schilkey F.D."/>
            <person name="Delvecchio V."/>
            <person name="Donlon M."/>
            <person name="Ziemer C."/>
        </authorList>
    </citation>
    <scope>NUCLEOTIDE SEQUENCE [LARGE SCALE GENOMIC DNA]</scope>
</reference>
<sequence length="41" mass="4823">MVFLLFSRPGRYLMKTTGTFFYPIASHLYQKKFATFISISI</sequence>
<gene>
    <name evidence="1" type="ORF">BN890_34980</name>
</gene>
<dbReference type="Proteomes" id="UP000019380">
    <property type="component" value="Unassembled WGS sequence"/>
</dbReference>
<dbReference type="EMBL" id="CBXG010000039">
    <property type="protein sequence ID" value="CDM05905.1"/>
    <property type="molecule type" value="Genomic_DNA"/>
</dbReference>
<evidence type="ECO:0000313" key="1">
    <source>
        <dbReference type="EMBL" id="CDM05905.1"/>
    </source>
</evidence>
<accession>W6PPE8</accession>
<organism evidence="1 2">
    <name type="scientific">Bacteroides xylanisolvens SD CC 1b</name>
    <dbReference type="NCBI Taxonomy" id="702447"/>
    <lineage>
        <taxon>Bacteria</taxon>
        <taxon>Pseudomonadati</taxon>
        <taxon>Bacteroidota</taxon>
        <taxon>Bacteroidia</taxon>
        <taxon>Bacteroidales</taxon>
        <taxon>Bacteroidaceae</taxon>
        <taxon>Bacteroides</taxon>
    </lineage>
</organism>
<comment type="caution">
    <text evidence="1">The sequence shown here is derived from an EMBL/GenBank/DDBJ whole genome shotgun (WGS) entry which is preliminary data.</text>
</comment>
<protein>
    <submittedName>
        <fullName evidence="1">Uncharacterized protein</fullName>
    </submittedName>
</protein>